<feature type="compositionally biased region" description="Basic and acidic residues" evidence="1">
    <location>
        <begin position="1"/>
        <end position="13"/>
    </location>
</feature>
<feature type="region of interest" description="Disordered" evidence="1">
    <location>
        <begin position="1"/>
        <end position="21"/>
    </location>
</feature>
<sequence>MTVPPEVREHGEQARTSARTDGLVPALTLLVRALSPKVPPRGPRGHAVLPRELLEEFAAEEAATREGARPEAASPAGTNGADDSGPLPGLAVLRPVPGRAAEAAPPAWGWALAWLRLGMSERLRDACLAHLAARQSEGTSLLMQQMVKGTLADVLLEHLEIEGVLDDLATGRTGPLGPLRPADDERHLAGLQEQITRVDRALLRLLGAHGFTAEGPGAAAHASELLADAYGTAGPGTAREDA</sequence>
<dbReference type="Proteomes" id="UP000053398">
    <property type="component" value="Unassembled WGS sequence"/>
</dbReference>
<gene>
    <name evidence="2" type="ORF">AQJ11_11550</name>
</gene>
<keyword evidence="3" id="KW-1185">Reference proteome</keyword>
<comment type="caution">
    <text evidence="2">The sequence shown here is derived from an EMBL/GenBank/DDBJ whole genome shotgun (WGS) entry which is preliminary data.</text>
</comment>
<dbReference type="InterPro" id="IPR036250">
    <property type="entry name" value="AcylCo_DH-like_C"/>
</dbReference>
<dbReference type="SUPFAM" id="SSF47203">
    <property type="entry name" value="Acyl-CoA dehydrogenase C-terminal domain-like"/>
    <property type="match status" value="1"/>
</dbReference>
<reference evidence="2 3" key="1">
    <citation type="submission" date="2015-10" db="EMBL/GenBank/DDBJ databases">
        <title>Draft genome sequence of Streptomyces corchorusii DSM 40340, type strain for the species Streptomyces corchorusii.</title>
        <authorList>
            <person name="Ruckert C."/>
            <person name="Winkler A."/>
            <person name="Kalinowski J."/>
            <person name="Kampfer P."/>
            <person name="Glaeser S."/>
        </authorList>
    </citation>
    <scope>NUCLEOTIDE SEQUENCE [LARGE SCALE GENOMIC DNA]</scope>
    <source>
        <strain evidence="2 3">DSM 40340</strain>
    </source>
</reference>
<feature type="region of interest" description="Disordered" evidence="1">
    <location>
        <begin position="60"/>
        <end position="90"/>
    </location>
</feature>
<protein>
    <submittedName>
        <fullName evidence="2">Uncharacterized protein</fullName>
    </submittedName>
</protein>
<dbReference type="AlphaFoldDB" id="A0A101QI87"/>
<proteinExistence type="predicted"/>
<evidence type="ECO:0000256" key="1">
    <source>
        <dbReference type="SAM" id="MobiDB-lite"/>
    </source>
</evidence>
<dbReference type="GO" id="GO:0016627">
    <property type="term" value="F:oxidoreductase activity, acting on the CH-CH group of donors"/>
    <property type="evidence" value="ECO:0007669"/>
    <property type="project" value="InterPro"/>
</dbReference>
<dbReference type="EMBL" id="LMWP01000012">
    <property type="protein sequence ID" value="KUN30397.1"/>
    <property type="molecule type" value="Genomic_DNA"/>
</dbReference>
<evidence type="ECO:0000313" key="3">
    <source>
        <dbReference type="Proteomes" id="UP000053398"/>
    </source>
</evidence>
<dbReference type="RefSeq" id="WP_059262965.1">
    <property type="nucleotide sequence ID" value="NZ_KQ948354.1"/>
</dbReference>
<organism evidence="2 3">
    <name type="scientific">Streptomyces corchorusii</name>
    <name type="common">Streptomyces chibaensis</name>
    <dbReference type="NCBI Taxonomy" id="1903"/>
    <lineage>
        <taxon>Bacteria</taxon>
        <taxon>Bacillati</taxon>
        <taxon>Actinomycetota</taxon>
        <taxon>Actinomycetes</taxon>
        <taxon>Kitasatosporales</taxon>
        <taxon>Streptomycetaceae</taxon>
        <taxon>Streptomyces</taxon>
    </lineage>
</organism>
<name>A0A101QI87_STRCK</name>
<evidence type="ECO:0000313" key="2">
    <source>
        <dbReference type="EMBL" id="KUN30397.1"/>
    </source>
</evidence>
<accession>A0A101QI87</accession>